<keyword evidence="5 7" id="KW-0648">Protein biosynthesis</keyword>
<keyword evidence="3 7" id="KW-0547">Nucleotide-binding</keyword>
<feature type="short sequence motif" description="'KMSKS' region" evidence="7">
    <location>
        <begin position="293"/>
        <end position="297"/>
    </location>
</feature>
<keyword evidence="10" id="KW-1185">Reference proteome</keyword>
<dbReference type="EC" id="6.1.1.17" evidence="7"/>
<keyword evidence="6 7" id="KW-0030">Aminoacyl-tRNA synthetase</keyword>
<dbReference type="InterPro" id="IPR008925">
    <property type="entry name" value="aa_tRNA-synth_I_cd-bd_sf"/>
</dbReference>
<evidence type="ECO:0000259" key="8">
    <source>
        <dbReference type="Pfam" id="PF00749"/>
    </source>
</evidence>
<dbReference type="Gene3D" id="3.40.50.620">
    <property type="entry name" value="HUPs"/>
    <property type="match status" value="1"/>
</dbReference>
<accession>A0A1M5UYB0</accession>
<dbReference type="GO" id="GO:0005829">
    <property type="term" value="C:cytosol"/>
    <property type="evidence" value="ECO:0007669"/>
    <property type="project" value="TreeGrafter"/>
</dbReference>
<proteinExistence type="inferred from homology"/>
<feature type="binding site" evidence="7">
    <location>
        <position position="296"/>
    </location>
    <ligand>
        <name>ATP</name>
        <dbReference type="ChEBI" id="CHEBI:30616"/>
    </ligand>
</feature>
<evidence type="ECO:0000256" key="3">
    <source>
        <dbReference type="ARBA" id="ARBA00022741"/>
    </source>
</evidence>
<evidence type="ECO:0000256" key="2">
    <source>
        <dbReference type="ARBA" id="ARBA00022598"/>
    </source>
</evidence>
<dbReference type="InterPro" id="IPR049940">
    <property type="entry name" value="GluQ/Sye"/>
</dbReference>
<dbReference type="GO" id="GO:0004818">
    <property type="term" value="F:glutamate-tRNA ligase activity"/>
    <property type="evidence" value="ECO:0007669"/>
    <property type="project" value="UniProtKB-UniRule"/>
</dbReference>
<dbReference type="SUPFAM" id="SSF48163">
    <property type="entry name" value="An anticodon-binding domain of class I aminoacyl-tRNA synthetases"/>
    <property type="match status" value="1"/>
</dbReference>
<dbReference type="AlphaFoldDB" id="A0A1M5UYB0"/>
<dbReference type="PANTHER" id="PTHR43311">
    <property type="entry name" value="GLUTAMATE--TRNA LIGASE"/>
    <property type="match status" value="1"/>
</dbReference>
<dbReference type="HAMAP" id="MF_00022">
    <property type="entry name" value="Glu_tRNA_synth_type1"/>
    <property type="match status" value="1"/>
</dbReference>
<comment type="caution">
    <text evidence="7">Lacks conserved residue(s) required for the propagation of feature annotation.</text>
</comment>
<dbReference type="PANTHER" id="PTHR43311:SF2">
    <property type="entry name" value="GLUTAMATE--TRNA LIGASE, MITOCHONDRIAL-RELATED"/>
    <property type="match status" value="1"/>
</dbReference>
<dbReference type="InterPro" id="IPR004527">
    <property type="entry name" value="Glu-tRNA-ligase_bac/mito"/>
</dbReference>
<dbReference type="EMBL" id="FQXP01000004">
    <property type="protein sequence ID" value="SHH67838.1"/>
    <property type="molecule type" value="Genomic_DNA"/>
</dbReference>
<feature type="short sequence motif" description="'HIGH' region" evidence="7">
    <location>
        <begin position="41"/>
        <end position="51"/>
    </location>
</feature>
<dbReference type="GO" id="GO:0005524">
    <property type="term" value="F:ATP binding"/>
    <property type="evidence" value="ECO:0007669"/>
    <property type="project" value="UniProtKB-UniRule"/>
</dbReference>
<evidence type="ECO:0000256" key="6">
    <source>
        <dbReference type="ARBA" id="ARBA00023146"/>
    </source>
</evidence>
<evidence type="ECO:0000313" key="9">
    <source>
        <dbReference type="EMBL" id="SHH67838.1"/>
    </source>
</evidence>
<comment type="subunit">
    <text evidence="7">Monomer.</text>
</comment>
<keyword evidence="2 7" id="KW-0436">Ligase</keyword>
<dbReference type="CDD" id="cd00808">
    <property type="entry name" value="GluRS_core"/>
    <property type="match status" value="1"/>
</dbReference>
<gene>
    <name evidence="7" type="primary">gltX</name>
    <name evidence="9" type="ORF">SAMN02745196_00996</name>
</gene>
<sequence length="553" mass="63748">MSLEKLADLIFPNVDKTMDYYMEKYPQRNLKEDAVVVRYAPSPTGFQHIGGVFAALINERLASQSEGVFYLRIEDTDQKREVPGAIEDTIETMHNFGMDFNEGMTGNDTFKGEYGPYRQSQRFEIYNAFAKDLIRKGLAYPCFCTPEELAELRERQTAEKITPGYYGEYAKYRNLTAEEAIEKIQNGEKYILRFRSPGNPENRVEAHDLIKGDVSFPENNQDIVIIKGDGLPTYHFAHAVDDTLMRTTHVIRGEEWLSSLPIHLQLFDVLGFKRPNFAHIPTIMKNDNGSKRKLSKRKDAEAAVSYYKEVGYPTASVIEYLLNIINSNFEEWRAENPTADYHDFKISLDNMSKSGALFDMVKLNDVSKEVICKMKAEDVYNQYIVWAKEFDKEMFDLVTANEVMAKEIFNIDKEGPKPRKDFAKWDEVKAKIFYFFDELFDKETAEQVELPKTLSLENAKSIIEVYAKEVNFNVDSQEAWFEDLKRIALDLGYCANKKEYKANPDSYKGMVSDVAGAVRAAVAHRSNTPDLYTIFTILGEEKTRERFEKFLKL</sequence>
<comment type="subcellular location">
    <subcellularLocation>
        <location evidence="7">Cytoplasm</location>
    </subcellularLocation>
</comment>
<evidence type="ECO:0000256" key="1">
    <source>
        <dbReference type="ARBA" id="ARBA00007894"/>
    </source>
</evidence>
<dbReference type="STRING" id="1121306.SAMN02745196_00996"/>
<dbReference type="RefSeq" id="WP_072830707.1">
    <property type="nucleotide sequence ID" value="NZ_FQXP01000004.1"/>
</dbReference>
<evidence type="ECO:0000313" key="10">
    <source>
        <dbReference type="Proteomes" id="UP000184526"/>
    </source>
</evidence>
<comment type="similarity">
    <text evidence="1 7">Belongs to the class-I aminoacyl-tRNA synthetase family. Glutamate--tRNA ligase type 1 subfamily.</text>
</comment>
<name>A0A1M5UYB0_9CLOT</name>
<dbReference type="PRINTS" id="PR00987">
    <property type="entry name" value="TRNASYNTHGLU"/>
</dbReference>
<dbReference type="GO" id="GO:0008270">
    <property type="term" value="F:zinc ion binding"/>
    <property type="evidence" value="ECO:0007669"/>
    <property type="project" value="InterPro"/>
</dbReference>
<feature type="domain" description="Glutamyl/glutaminyl-tRNA synthetase class Ib catalytic" evidence="8">
    <location>
        <begin position="35"/>
        <end position="327"/>
    </location>
</feature>
<dbReference type="GO" id="GO:0000049">
    <property type="term" value="F:tRNA binding"/>
    <property type="evidence" value="ECO:0007669"/>
    <property type="project" value="InterPro"/>
</dbReference>
<dbReference type="InterPro" id="IPR033910">
    <property type="entry name" value="GluRS_core"/>
</dbReference>
<evidence type="ECO:0000256" key="7">
    <source>
        <dbReference type="HAMAP-Rule" id="MF_00022"/>
    </source>
</evidence>
<dbReference type="GO" id="GO:0006424">
    <property type="term" value="P:glutamyl-tRNA aminoacylation"/>
    <property type="evidence" value="ECO:0007669"/>
    <property type="project" value="UniProtKB-UniRule"/>
</dbReference>
<dbReference type="Gene3D" id="1.10.10.350">
    <property type="match status" value="1"/>
</dbReference>
<dbReference type="SUPFAM" id="SSF52374">
    <property type="entry name" value="Nucleotidylyl transferase"/>
    <property type="match status" value="1"/>
</dbReference>
<organism evidence="9 10">
    <name type="scientific">Clostridium collagenovorans DSM 3089</name>
    <dbReference type="NCBI Taxonomy" id="1121306"/>
    <lineage>
        <taxon>Bacteria</taxon>
        <taxon>Bacillati</taxon>
        <taxon>Bacillota</taxon>
        <taxon>Clostridia</taxon>
        <taxon>Eubacteriales</taxon>
        <taxon>Clostridiaceae</taxon>
        <taxon>Clostridium</taxon>
    </lineage>
</organism>
<evidence type="ECO:0000256" key="4">
    <source>
        <dbReference type="ARBA" id="ARBA00022840"/>
    </source>
</evidence>
<dbReference type="Pfam" id="PF00749">
    <property type="entry name" value="tRNA-synt_1c"/>
    <property type="match status" value="1"/>
</dbReference>
<comment type="catalytic activity">
    <reaction evidence="7">
        <text>tRNA(Glu) + L-glutamate + ATP = L-glutamyl-tRNA(Glu) + AMP + diphosphate</text>
        <dbReference type="Rhea" id="RHEA:23540"/>
        <dbReference type="Rhea" id="RHEA-COMP:9663"/>
        <dbReference type="Rhea" id="RHEA-COMP:9680"/>
        <dbReference type="ChEBI" id="CHEBI:29985"/>
        <dbReference type="ChEBI" id="CHEBI:30616"/>
        <dbReference type="ChEBI" id="CHEBI:33019"/>
        <dbReference type="ChEBI" id="CHEBI:78442"/>
        <dbReference type="ChEBI" id="CHEBI:78520"/>
        <dbReference type="ChEBI" id="CHEBI:456215"/>
        <dbReference type="EC" id="6.1.1.17"/>
    </reaction>
</comment>
<dbReference type="InterPro" id="IPR014729">
    <property type="entry name" value="Rossmann-like_a/b/a_fold"/>
</dbReference>
<dbReference type="OrthoDB" id="9807503at2"/>
<dbReference type="InterPro" id="IPR020058">
    <property type="entry name" value="Glu/Gln-tRNA-synth_Ib_cat-dom"/>
</dbReference>
<dbReference type="InterPro" id="IPR020751">
    <property type="entry name" value="aa-tRNA-synth_I_codon-bd_sub2"/>
</dbReference>
<dbReference type="NCBIfam" id="TIGR00464">
    <property type="entry name" value="gltX_bact"/>
    <property type="match status" value="1"/>
</dbReference>
<comment type="function">
    <text evidence="7">Catalyzes the attachment of glutamate to tRNA(Glu) in a two-step reaction: glutamate is first activated by ATP to form Glu-AMP and then transferred to the acceptor end of tRNA(Glu).</text>
</comment>
<keyword evidence="7" id="KW-0963">Cytoplasm</keyword>
<evidence type="ECO:0000256" key="5">
    <source>
        <dbReference type="ARBA" id="ARBA00022917"/>
    </source>
</evidence>
<reference evidence="9 10" key="1">
    <citation type="submission" date="2016-11" db="EMBL/GenBank/DDBJ databases">
        <authorList>
            <person name="Jaros S."/>
            <person name="Januszkiewicz K."/>
            <person name="Wedrychowicz H."/>
        </authorList>
    </citation>
    <scope>NUCLEOTIDE SEQUENCE [LARGE SCALE GENOMIC DNA]</scope>
    <source>
        <strain evidence="9 10">DSM 3089</strain>
    </source>
</reference>
<protein>
    <recommendedName>
        <fullName evidence="7">Glutamate--tRNA ligase</fullName>
        <ecNumber evidence="7">6.1.1.17</ecNumber>
    </recommendedName>
    <alternativeName>
        <fullName evidence="7">Glutamyl-tRNA synthetase</fullName>
        <shortName evidence="7">GluRS</shortName>
    </alternativeName>
</protein>
<keyword evidence="4 7" id="KW-0067">ATP-binding</keyword>
<dbReference type="InterPro" id="IPR000924">
    <property type="entry name" value="Glu/Gln-tRNA-synth"/>
</dbReference>
<dbReference type="Proteomes" id="UP000184526">
    <property type="component" value="Unassembled WGS sequence"/>
</dbReference>